<proteinExistence type="predicted"/>
<protein>
    <submittedName>
        <fullName evidence="2">Uncharacterized protein</fullName>
    </submittedName>
</protein>
<dbReference type="STRING" id="1229662.W3XKC2"/>
<reference evidence="3" key="1">
    <citation type="journal article" date="2015" name="BMC Genomics">
        <title>Genomic and transcriptomic analysis of the endophytic fungus Pestalotiopsis fici reveals its lifestyle and high potential for synthesis of natural products.</title>
        <authorList>
            <person name="Wang X."/>
            <person name="Zhang X."/>
            <person name="Liu L."/>
            <person name="Xiang M."/>
            <person name="Wang W."/>
            <person name="Sun X."/>
            <person name="Che Y."/>
            <person name="Guo L."/>
            <person name="Liu G."/>
            <person name="Guo L."/>
            <person name="Wang C."/>
            <person name="Yin W.B."/>
            <person name="Stadler M."/>
            <person name="Zhang X."/>
            <person name="Liu X."/>
        </authorList>
    </citation>
    <scope>NUCLEOTIDE SEQUENCE [LARGE SCALE GENOMIC DNA]</scope>
    <source>
        <strain evidence="3">W106-1 / CGMCC3.15140</strain>
    </source>
</reference>
<dbReference type="EMBL" id="KI912109">
    <property type="protein sequence ID" value="ETS86464.1"/>
    <property type="molecule type" value="Genomic_DNA"/>
</dbReference>
<dbReference type="RefSeq" id="XP_007827064.1">
    <property type="nucleotide sequence ID" value="XM_007828873.1"/>
</dbReference>
<sequence>MDRPKETLQGAGGPGENYTKPTSDLSIASRVENYEDSDCDDGDTTVKKTQSHSPVPIPSIITGKQSNMMSKMIHLFDDDLNNPIFLAEVQLGYSAKYPLFLKPGIILYDGTSKKDLIKSDIWLPRLVPKRGSLPLTAGTMHAHTLPDGTVAFTFSVNIEIHREGKFPRETFEWRKVKNHEGGDGIIGTFNLVWLRSASRNDTTNGGGSQRSRDESIVASLSYVSAQTSSLY</sequence>
<dbReference type="OrthoDB" id="5073671at2759"/>
<feature type="compositionally biased region" description="Acidic residues" evidence="1">
    <location>
        <begin position="34"/>
        <end position="43"/>
    </location>
</feature>
<dbReference type="KEGG" id="pfy:PFICI_00292"/>
<dbReference type="HOGENOM" id="CLU_1200201_0_0_1"/>
<dbReference type="GeneID" id="19265305"/>
<dbReference type="Proteomes" id="UP000030651">
    <property type="component" value="Unassembled WGS sequence"/>
</dbReference>
<keyword evidence="3" id="KW-1185">Reference proteome</keyword>
<accession>W3XKC2</accession>
<organism evidence="2 3">
    <name type="scientific">Pestalotiopsis fici (strain W106-1 / CGMCC3.15140)</name>
    <dbReference type="NCBI Taxonomy" id="1229662"/>
    <lineage>
        <taxon>Eukaryota</taxon>
        <taxon>Fungi</taxon>
        <taxon>Dikarya</taxon>
        <taxon>Ascomycota</taxon>
        <taxon>Pezizomycotina</taxon>
        <taxon>Sordariomycetes</taxon>
        <taxon>Xylariomycetidae</taxon>
        <taxon>Amphisphaeriales</taxon>
        <taxon>Sporocadaceae</taxon>
        <taxon>Pestalotiopsis</taxon>
    </lineage>
</organism>
<evidence type="ECO:0000256" key="1">
    <source>
        <dbReference type="SAM" id="MobiDB-lite"/>
    </source>
</evidence>
<evidence type="ECO:0000313" key="3">
    <source>
        <dbReference type="Proteomes" id="UP000030651"/>
    </source>
</evidence>
<dbReference type="AlphaFoldDB" id="W3XKC2"/>
<evidence type="ECO:0000313" key="2">
    <source>
        <dbReference type="EMBL" id="ETS86464.1"/>
    </source>
</evidence>
<name>W3XKC2_PESFW</name>
<feature type="region of interest" description="Disordered" evidence="1">
    <location>
        <begin position="1"/>
        <end position="58"/>
    </location>
</feature>
<gene>
    <name evidence="2" type="ORF">PFICI_00292</name>
</gene>
<dbReference type="InParanoid" id="W3XKC2"/>